<name>A4BL52_9GAMM</name>
<dbReference type="EMBL" id="AAOF01000001">
    <property type="protein sequence ID" value="EAR23040.1"/>
    <property type="molecule type" value="Genomic_DNA"/>
</dbReference>
<evidence type="ECO:0000313" key="1">
    <source>
        <dbReference type="EMBL" id="EAR23040.1"/>
    </source>
</evidence>
<evidence type="ECO:0000313" key="2">
    <source>
        <dbReference type="Proteomes" id="UP000003374"/>
    </source>
</evidence>
<proteinExistence type="predicted"/>
<dbReference type="AlphaFoldDB" id="A4BL52"/>
<sequence>MCFCDPGAGRLARLITQVELHWLLRLRLHHNCPPSDLRAGLHIADAESHQITASEFAVDGQLEQRKLASPMGQLQL</sequence>
<comment type="caution">
    <text evidence="1">The sequence shown here is derived from an EMBL/GenBank/DDBJ whole genome shotgun (WGS) entry which is preliminary data.</text>
</comment>
<keyword evidence="2" id="KW-1185">Reference proteome</keyword>
<protein>
    <submittedName>
        <fullName evidence="1">Uncharacterized protein</fullName>
    </submittedName>
</protein>
<organism evidence="1 2">
    <name type="scientific">Nitrococcus mobilis Nb-231</name>
    <dbReference type="NCBI Taxonomy" id="314278"/>
    <lineage>
        <taxon>Bacteria</taxon>
        <taxon>Pseudomonadati</taxon>
        <taxon>Pseudomonadota</taxon>
        <taxon>Gammaproteobacteria</taxon>
        <taxon>Chromatiales</taxon>
        <taxon>Ectothiorhodospiraceae</taxon>
        <taxon>Nitrococcus</taxon>
    </lineage>
</organism>
<reference evidence="1 2" key="1">
    <citation type="submission" date="2006-02" db="EMBL/GenBank/DDBJ databases">
        <authorList>
            <person name="Waterbury J."/>
            <person name="Ferriera S."/>
            <person name="Johnson J."/>
            <person name="Kravitz S."/>
            <person name="Halpern A."/>
            <person name="Remington K."/>
            <person name="Beeson K."/>
            <person name="Tran B."/>
            <person name="Rogers Y.-H."/>
            <person name="Friedman R."/>
            <person name="Venter J.C."/>
        </authorList>
    </citation>
    <scope>NUCLEOTIDE SEQUENCE [LARGE SCALE GENOMIC DNA]</scope>
    <source>
        <strain evidence="1 2">Nb-231</strain>
    </source>
</reference>
<accession>A4BL52</accession>
<dbReference type="Proteomes" id="UP000003374">
    <property type="component" value="Unassembled WGS sequence"/>
</dbReference>
<gene>
    <name evidence="1" type="ORF">NB231_14508</name>
</gene>
<dbReference type="HOGENOM" id="CLU_2650769_0_0_6"/>